<feature type="domain" description="Sensor histidine kinase NatK-like C-terminal" evidence="2">
    <location>
        <begin position="329"/>
        <end position="428"/>
    </location>
</feature>
<evidence type="ECO:0000313" key="3">
    <source>
        <dbReference type="EMBL" id="QHQ59507.1"/>
    </source>
</evidence>
<dbReference type="AlphaFoldDB" id="A0A6P1TGT5"/>
<feature type="transmembrane region" description="Helical" evidence="1">
    <location>
        <begin position="162"/>
        <end position="183"/>
    </location>
</feature>
<feature type="transmembrane region" description="Helical" evidence="1">
    <location>
        <begin position="129"/>
        <end position="150"/>
    </location>
</feature>
<dbReference type="Proteomes" id="UP000464314">
    <property type="component" value="Chromosome"/>
</dbReference>
<feature type="transmembrane region" description="Helical" evidence="1">
    <location>
        <begin position="12"/>
        <end position="32"/>
    </location>
</feature>
<dbReference type="SUPFAM" id="SSF55874">
    <property type="entry name" value="ATPase domain of HSP90 chaperone/DNA topoisomerase II/histidine kinase"/>
    <property type="match status" value="1"/>
</dbReference>
<sequence length="433" mass="49880">MRKKANKVEHMFYDVVYIAMNLFQTYIIFRLMGIFFNREAINRNKECLTYLLYYLCITGIYLLINIPVITLAANLIAFALLSFNYKAGLKQRVLSVSFICLILLCSEGIIVLLTGHINSPIFSRNDYSSVIGTVSIQLFTYMVVLILQNYKNIRKGNNIPTIYWLAIFLIPSASLYIIVNLLMATGLPLIQVLLCIVLVLLVNVATFYLYDFISMEIEEEMTNRMLLQQNNYYERQFALINTALAANKSLRHDWENHLSILYSLSEKNEGKHLMEYLSELMEEKTVKEEYTRSGNVVIDSILNFKLQEAERKGIQINLEVSVPEQLSVKSFDMTVILGNLLDNAIEACCKIAENKRKIRVSIRYDKSRLFIEIKNQYENEILYEKGNIITTNDDKKNHGAGLSNVKNAVEKYQGLLHIEHSDNTFNVTALLFV</sequence>
<proteinExistence type="predicted"/>
<gene>
    <name evidence="3" type="ORF">Ana3638_00765</name>
</gene>
<evidence type="ECO:0000313" key="4">
    <source>
        <dbReference type="Proteomes" id="UP000464314"/>
    </source>
</evidence>
<dbReference type="EMBL" id="CP048000">
    <property type="protein sequence ID" value="QHQ59507.1"/>
    <property type="molecule type" value="Genomic_DNA"/>
</dbReference>
<organism evidence="3 4">
    <name type="scientific">Anaerocolumna sedimenticola</name>
    <dbReference type="NCBI Taxonomy" id="2696063"/>
    <lineage>
        <taxon>Bacteria</taxon>
        <taxon>Bacillati</taxon>
        <taxon>Bacillota</taxon>
        <taxon>Clostridia</taxon>
        <taxon>Lachnospirales</taxon>
        <taxon>Lachnospiraceae</taxon>
        <taxon>Anaerocolumna</taxon>
    </lineage>
</organism>
<dbReference type="KEGG" id="anr:Ana3638_00765"/>
<dbReference type="PANTHER" id="PTHR40448:SF1">
    <property type="entry name" value="TWO-COMPONENT SENSOR HISTIDINE KINASE"/>
    <property type="match status" value="1"/>
</dbReference>
<dbReference type="Gene3D" id="3.30.565.10">
    <property type="entry name" value="Histidine kinase-like ATPase, C-terminal domain"/>
    <property type="match status" value="1"/>
</dbReference>
<keyword evidence="1" id="KW-0812">Transmembrane</keyword>
<dbReference type="GO" id="GO:0042802">
    <property type="term" value="F:identical protein binding"/>
    <property type="evidence" value="ECO:0007669"/>
    <property type="project" value="TreeGrafter"/>
</dbReference>
<evidence type="ECO:0000259" key="2">
    <source>
        <dbReference type="Pfam" id="PF14501"/>
    </source>
</evidence>
<reference evidence="3 4" key="1">
    <citation type="submission" date="2020-01" db="EMBL/GenBank/DDBJ databases">
        <title>Genome analysis of Anaerocolumna sp. CBA3638.</title>
        <authorList>
            <person name="Kim J."/>
            <person name="Roh S.W."/>
        </authorList>
    </citation>
    <scope>NUCLEOTIDE SEQUENCE [LARGE SCALE GENOMIC DNA]</scope>
    <source>
        <strain evidence="3 4">CBA3638</strain>
    </source>
</reference>
<feature type="transmembrane region" description="Helical" evidence="1">
    <location>
        <begin position="52"/>
        <end position="81"/>
    </location>
</feature>
<dbReference type="InterPro" id="IPR036890">
    <property type="entry name" value="HATPase_C_sf"/>
</dbReference>
<name>A0A6P1TGT5_9FIRM</name>
<dbReference type="CDD" id="cd16935">
    <property type="entry name" value="HATPase_AgrC-ComD-like"/>
    <property type="match status" value="1"/>
</dbReference>
<feature type="transmembrane region" description="Helical" evidence="1">
    <location>
        <begin position="189"/>
        <end position="210"/>
    </location>
</feature>
<feature type="transmembrane region" description="Helical" evidence="1">
    <location>
        <begin position="93"/>
        <end position="117"/>
    </location>
</feature>
<keyword evidence="1" id="KW-1133">Transmembrane helix</keyword>
<dbReference type="InterPro" id="IPR032834">
    <property type="entry name" value="NatK-like_C"/>
</dbReference>
<keyword evidence="4" id="KW-1185">Reference proteome</keyword>
<evidence type="ECO:0000256" key="1">
    <source>
        <dbReference type="SAM" id="Phobius"/>
    </source>
</evidence>
<protein>
    <submittedName>
        <fullName evidence="3">GHKL domain-containing protein</fullName>
    </submittedName>
</protein>
<keyword evidence="1" id="KW-0472">Membrane</keyword>
<accession>A0A6P1TGT5</accession>
<dbReference type="PANTHER" id="PTHR40448">
    <property type="entry name" value="TWO-COMPONENT SENSOR HISTIDINE KINASE"/>
    <property type="match status" value="1"/>
</dbReference>
<dbReference type="Pfam" id="PF14501">
    <property type="entry name" value="HATPase_c_5"/>
    <property type="match status" value="1"/>
</dbReference>
<dbReference type="RefSeq" id="WP_161836145.1">
    <property type="nucleotide sequence ID" value="NZ_CP048000.1"/>
</dbReference>